<organism evidence="12">
    <name type="scientific">Aplanochytrium stocchinoi</name>
    <dbReference type="NCBI Taxonomy" id="215587"/>
    <lineage>
        <taxon>Eukaryota</taxon>
        <taxon>Sar</taxon>
        <taxon>Stramenopiles</taxon>
        <taxon>Bigyra</taxon>
        <taxon>Labyrinthulomycetes</taxon>
        <taxon>Thraustochytrida</taxon>
        <taxon>Thraustochytriidae</taxon>
        <taxon>Aplanochytrium</taxon>
    </lineage>
</organism>
<keyword evidence="6 11" id="KW-1133">Transmembrane helix</keyword>
<reference evidence="12" key="1">
    <citation type="submission" date="2021-01" db="EMBL/GenBank/DDBJ databases">
        <authorList>
            <person name="Corre E."/>
            <person name="Pelletier E."/>
            <person name="Niang G."/>
            <person name="Scheremetjew M."/>
            <person name="Finn R."/>
            <person name="Kale V."/>
            <person name="Holt S."/>
            <person name="Cochrane G."/>
            <person name="Meng A."/>
            <person name="Brown T."/>
            <person name="Cohen L."/>
        </authorList>
    </citation>
    <scope>NUCLEOTIDE SEQUENCE</scope>
    <source>
        <strain evidence="12">GSBS06</strain>
    </source>
</reference>
<dbReference type="InterPro" id="IPR050567">
    <property type="entry name" value="Mitochondrial_Carrier"/>
</dbReference>
<proteinExistence type="inferred from homology"/>
<name>A0A7S3PMS8_9STRA</name>
<comment type="similarity">
    <text evidence="2 10">Belongs to the mitochondrial carrier (TC 2.A.29) family.</text>
</comment>
<evidence type="ECO:0000256" key="6">
    <source>
        <dbReference type="ARBA" id="ARBA00022989"/>
    </source>
</evidence>
<comment type="subcellular location">
    <subcellularLocation>
        <location evidence="1">Mitochondrion membrane</location>
        <topology evidence="1">Multi-pass membrane protein</topology>
    </subcellularLocation>
</comment>
<keyword evidence="5" id="KW-0677">Repeat</keyword>
<evidence type="ECO:0000256" key="5">
    <source>
        <dbReference type="ARBA" id="ARBA00022737"/>
    </source>
</evidence>
<dbReference type="PROSITE" id="PS50920">
    <property type="entry name" value="SOLCAR"/>
    <property type="match status" value="3"/>
</dbReference>
<evidence type="ECO:0000256" key="2">
    <source>
        <dbReference type="ARBA" id="ARBA00006375"/>
    </source>
</evidence>
<evidence type="ECO:0000256" key="11">
    <source>
        <dbReference type="SAM" id="Phobius"/>
    </source>
</evidence>
<dbReference type="InterPro" id="IPR018108">
    <property type="entry name" value="MCP_transmembrane"/>
</dbReference>
<dbReference type="AlphaFoldDB" id="A0A7S3PMS8"/>
<dbReference type="EMBL" id="HBIN01019138">
    <property type="protein sequence ID" value="CAE0444550.1"/>
    <property type="molecule type" value="Transcribed_RNA"/>
</dbReference>
<feature type="non-terminal residue" evidence="12">
    <location>
        <position position="286"/>
    </location>
</feature>
<evidence type="ECO:0000313" key="12">
    <source>
        <dbReference type="EMBL" id="CAE0444550.1"/>
    </source>
</evidence>
<feature type="repeat" description="Solcar" evidence="9">
    <location>
        <begin position="93"/>
        <end position="186"/>
    </location>
</feature>
<dbReference type="GO" id="GO:0031966">
    <property type="term" value="C:mitochondrial membrane"/>
    <property type="evidence" value="ECO:0007669"/>
    <property type="project" value="UniProtKB-SubCell"/>
</dbReference>
<evidence type="ECO:0000256" key="1">
    <source>
        <dbReference type="ARBA" id="ARBA00004225"/>
    </source>
</evidence>
<evidence type="ECO:0000256" key="3">
    <source>
        <dbReference type="ARBA" id="ARBA00022448"/>
    </source>
</evidence>
<feature type="transmembrane region" description="Helical" evidence="11">
    <location>
        <begin position="166"/>
        <end position="187"/>
    </location>
</feature>
<dbReference type="Gene3D" id="1.50.40.10">
    <property type="entry name" value="Mitochondrial carrier domain"/>
    <property type="match status" value="1"/>
</dbReference>
<evidence type="ECO:0000256" key="9">
    <source>
        <dbReference type="PROSITE-ProRule" id="PRU00282"/>
    </source>
</evidence>
<dbReference type="GO" id="GO:0000064">
    <property type="term" value="F:L-ornithine transmembrane transporter activity"/>
    <property type="evidence" value="ECO:0007669"/>
    <property type="project" value="TreeGrafter"/>
</dbReference>
<feature type="repeat" description="Solcar" evidence="9">
    <location>
        <begin position="2"/>
        <end position="85"/>
    </location>
</feature>
<dbReference type="InterPro" id="IPR002067">
    <property type="entry name" value="MCP"/>
</dbReference>
<evidence type="ECO:0000256" key="8">
    <source>
        <dbReference type="ARBA" id="ARBA00023136"/>
    </source>
</evidence>
<keyword evidence="7" id="KW-0496">Mitochondrion</keyword>
<dbReference type="SUPFAM" id="SSF103506">
    <property type="entry name" value="Mitochondrial carrier"/>
    <property type="match status" value="1"/>
</dbReference>
<evidence type="ECO:0000256" key="10">
    <source>
        <dbReference type="RuleBase" id="RU000488"/>
    </source>
</evidence>
<keyword evidence="4 9" id="KW-0812">Transmembrane</keyword>
<evidence type="ECO:0000256" key="4">
    <source>
        <dbReference type="ARBA" id="ARBA00022692"/>
    </source>
</evidence>
<dbReference type="PANTHER" id="PTHR45624">
    <property type="entry name" value="MITOCHONDRIAL BASIC AMINO ACIDS TRANSPORTER-RELATED"/>
    <property type="match status" value="1"/>
</dbReference>
<dbReference type="PANTHER" id="PTHR45624:SF12">
    <property type="entry name" value="MITOCHONDRIAL ORNITHINE TRANSPORTER 1"/>
    <property type="match status" value="1"/>
</dbReference>
<accession>A0A7S3PMS8</accession>
<keyword evidence="3 10" id="KW-0813">Transport</keyword>
<dbReference type="Pfam" id="PF00153">
    <property type="entry name" value="Mito_carr"/>
    <property type="match status" value="3"/>
</dbReference>
<gene>
    <name evidence="12" type="ORF">ASTO00021_LOCUS14600</name>
</gene>
<dbReference type="InterPro" id="IPR023395">
    <property type="entry name" value="MCP_dom_sf"/>
</dbReference>
<protein>
    <recommendedName>
        <fullName evidence="13">Mitochondrial carrier protein</fullName>
    </recommendedName>
</protein>
<keyword evidence="8 9" id="KW-0472">Membrane</keyword>
<evidence type="ECO:0008006" key="13">
    <source>
        <dbReference type="Google" id="ProtNLM"/>
    </source>
</evidence>
<dbReference type="PRINTS" id="PR00926">
    <property type="entry name" value="MITOCARRIER"/>
</dbReference>
<feature type="repeat" description="Solcar" evidence="9">
    <location>
        <begin position="199"/>
        <end position="282"/>
    </location>
</feature>
<evidence type="ECO:0000256" key="7">
    <source>
        <dbReference type="ARBA" id="ARBA00023128"/>
    </source>
</evidence>
<sequence>MKDARYQVFSGSIAGMANQSVCHPFDTIRTRLQMKPELKGPIDCFIKIARFEGIFGFYKGFTAPFVAQAVYKSVIFSVNAFAKDVCEVNKIKPSPLATFACGAVSGTVNSFIVTPVELVRNQLMMQINDSKKKYNGPRHFILLLYKSSDSTLDFVRRMYRGLPATIIRDSGGVGFWFLGFSLGISKAMSVSGSATEASIPMYLLMISGSLGGLLFWCFALPFDCIKTRMQCLNVPQHSQPKFLQIVRSMKPRDFIKGWQVALGRGIPGAATTLTVHHLVFERLVHS</sequence>
<feature type="transmembrane region" description="Helical" evidence="11">
    <location>
        <begin position="199"/>
        <end position="220"/>
    </location>
</feature>
<dbReference type="GO" id="GO:1990575">
    <property type="term" value="P:mitochondrial L-ornithine transmembrane transport"/>
    <property type="evidence" value="ECO:0007669"/>
    <property type="project" value="TreeGrafter"/>
</dbReference>